<sequence>MGRDSFGADSADVIGRSIVRDIWRMAWFEINGGRVVCDQRLIRLRHQLQRLRSMPGRHGPGRAQAGPGHL</sequence>
<evidence type="ECO:0000313" key="2">
    <source>
        <dbReference type="Proteomes" id="UP000003448"/>
    </source>
</evidence>
<accession>I0LCP7</accession>
<dbReference type="EMBL" id="CAIE01000043">
    <property type="protein sequence ID" value="CCH21594.1"/>
    <property type="molecule type" value="Genomic_DNA"/>
</dbReference>
<proteinExistence type="predicted"/>
<evidence type="ECO:0000313" key="1">
    <source>
        <dbReference type="EMBL" id="CCH21594.1"/>
    </source>
</evidence>
<keyword evidence="2" id="KW-1185">Reference proteome</keyword>
<reference evidence="2" key="1">
    <citation type="journal article" date="2012" name="J. Bacteriol.">
        <title>Genome Sequence of Micromonospora lupini Lupac 08, Isolated from Root Nodules of Lupinus angustifolius.</title>
        <authorList>
            <person name="Alonso-Vega P."/>
            <person name="Normand P."/>
            <person name="Bacigalupe R."/>
            <person name="Pujic P."/>
            <person name="Lajus A."/>
            <person name="Vallenet D."/>
            <person name="Carro L."/>
            <person name="Coll P."/>
            <person name="Trujillo M.E."/>
        </authorList>
    </citation>
    <scope>NUCLEOTIDE SEQUENCE [LARGE SCALE GENOMIC DNA]</scope>
    <source>
        <strain evidence="2">Lupac 08</strain>
    </source>
</reference>
<protein>
    <submittedName>
        <fullName evidence="1">Uncharacterized protein</fullName>
    </submittedName>
</protein>
<comment type="caution">
    <text evidence="1">The sequence shown here is derived from an EMBL/GenBank/DDBJ whole genome shotgun (WGS) entry which is preliminary data.</text>
</comment>
<name>I0LCP7_9ACTN</name>
<dbReference type="Proteomes" id="UP000003448">
    <property type="component" value="Unassembled WGS sequence"/>
</dbReference>
<dbReference type="AlphaFoldDB" id="I0LCP7"/>
<dbReference type="STRING" id="1150864.MILUP08_46493"/>
<gene>
    <name evidence="1" type="ORF">MILUP08_46493</name>
</gene>
<organism evidence="1 2">
    <name type="scientific">Micromonospora lupini str. Lupac 08</name>
    <dbReference type="NCBI Taxonomy" id="1150864"/>
    <lineage>
        <taxon>Bacteria</taxon>
        <taxon>Bacillati</taxon>
        <taxon>Actinomycetota</taxon>
        <taxon>Actinomycetes</taxon>
        <taxon>Micromonosporales</taxon>
        <taxon>Micromonosporaceae</taxon>
        <taxon>Micromonospora</taxon>
    </lineage>
</organism>